<dbReference type="RefSeq" id="WP_068708342.1">
    <property type="nucleotide sequence ID" value="NZ_LRIE01000070.1"/>
</dbReference>
<dbReference type="Proteomes" id="UP000076447">
    <property type="component" value="Unassembled WGS sequence"/>
</dbReference>
<evidence type="ECO:0000256" key="3">
    <source>
        <dbReference type="ARBA" id="ARBA00022475"/>
    </source>
</evidence>
<dbReference type="NCBIfam" id="TIGR00494">
    <property type="entry name" value="crcB"/>
    <property type="match status" value="1"/>
</dbReference>
<comment type="function">
    <text evidence="12 13">Fluoride-specific ion channel. Important for reducing fluoride concentration in the cell, thus reducing its toxicity.</text>
</comment>
<comment type="caution">
    <text evidence="13">Lacks conserved residue(s) required for the propagation of feature annotation.</text>
</comment>
<keyword evidence="7 13" id="KW-0406">Ion transport</keyword>
<reference evidence="14 15" key="1">
    <citation type="submission" date="2016-01" db="EMBL/GenBank/DDBJ databases">
        <title>Genome sequence of Oerskovia enterophila VJag, an agar and cellulose degrading bacterium.</title>
        <authorList>
            <person name="Poehlein A."/>
            <person name="Jag V."/>
            <person name="Bengelsdorf F."/>
            <person name="Duerre P."/>
            <person name="Daniel R."/>
        </authorList>
    </citation>
    <scope>NUCLEOTIDE SEQUENCE [LARGE SCALE GENOMIC DNA]</scope>
    <source>
        <strain evidence="14 15">VJag</strain>
    </source>
</reference>
<dbReference type="STRING" id="43678.OJAG_19080"/>
<evidence type="ECO:0000256" key="2">
    <source>
        <dbReference type="ARBA" id="ARBA00022448"/>
    </source>
</evidence>
<comment type="caution">
    <text evidence="14">The sequence shown here is derived from an EMBL/GenBank/DDBJ whole genome shotgun (WGS) entry which is preliminary data.</text>
</comment>
<dbReference type="PATRIC" id="fig|43678.3.peg.1989"/>
<proteinExistence type="inferred from homology"/>
<dbReference type="PANTHER" id="PTHR28259">
    <property type="entry name" value="FLUORIDE EXPORT PROTEIN 1-RELATED"/>
    <property type="match status" value="1"/>
</dbReference>
<comment type="subcellular location">
    <subcellularLocation>
        <location evidence="1 13">Cell membrane</location>
        <topology evidence="1 13">Multi-pass membrane protein</topology>
    </subcellularLocation>
</comment>
<dbReference type="AlphaFoldDB" id="A0A161XFF6"/>
<feature type="binding site" evidence="13">
    <location>
        <position position="79"/>
    </location>
    <ligand>
        <name>Na(+)</name>
        <dbReference type="ChEBI" id="CHEBI:29101"/>
        <note>structural</note>
    </ligand>
</feature>
<keyword evidence="3 13" id="KW-1003">Cell membrane</keyword>
<dbReference type="GO" id="GO:0140114">
    <property type="term" value="P:cellular detoxification of fluoride"/>
    <property type="evidence" value="ECO:0007669"/>
    <property type="project" value="UniProtKB-UniRule"/>
</dbReference>
<evidence type="ECO:0000256" key="9">
    <source>
        <dbReference type="ARBA" id="ARBA00023303"/>
    </source>
</evidence>
<name>A0A161XFF6_9CELL</name>
<keyword evidence="13" id="KW-0915">Sodium</keyword>
<keyword evidence="6 13" id="KW-1133">Transmembrane helix</keyword>
<evidence type="ECO:0000256" key="11">
    <source>
        <dbReference type="ARBA" id="ARBA00035585"/>
    </source>
</evidence>
<protein>
    <recommendedName>
        <fullName evidence="13">Fluoride-specific ion channel FluC</fullName>
    </recommendedName>
</protein>
<feature type="transmembrane region" description="Helical" evidence="13">
    <location>
        <begin position="40"/>
        <end position="58"/>
    </location>
</feature>
<evidence type="ECO:0000256" key="4">
    <source>
        <dbReference type="ARBA" id="ARBA00022692"/>
    </source>
</evidence>
<accession>A0A161XFF6</accession>
<comment type="similarity">
    <text evidence="10 13">Belongs to the fluoride channel Fluc/FEX (TC 1.A.43) family.</text>
</comment>
<dbReference type="Pfam" id="PF02537">
    <property type="entry name" value="CRCB"/>
    <property type="match status" value="1"/>
</dbReference>
<keyword evidence="9 13" id="KW-0407">Ion channel</keyword>
<dbReference type="PANTHER" id="PTHR28259:SF16">
    <property type="entry name" value="FLUORIDE-SPECIFIC ION CHANNEL FLUC 2"/>
    <property type="match status" value="1"/>
</dbReference>
<gene>
    <name evidence="14" type="primary">crcB_1</name>
    <name evidence="13" type="synonym">crcB</name>
    <name evidence="13" type="synonym">fluC</name>
    <name evidence="14" type="ORF">OJAG_19080</name>
</gene>
<feature type="transmembrane region" description="Helical" evidence="13">
    <location>
        <begin position="100"/>
        <end position="119"/>
    </location>
</feature>
<dbReference type="HAMAP" id="MF_00454">
    <property type="entry name" value="FluC"/>
    <property type="match status" value="1"/>
</dbReference>
<keyword evidence="5 13" id="KW-0479">Metal-binding</keyword>
<feature type="binding site" evidence="13">
    <location>
        <position position="76"/>
    </location>
    <ligand>
        <name>Na(+)</name>
        <dbReference type="ChEBI" id="CHEBI:29101"/>
        <note>structural</note>
    </ligand>
</feature>
<sequence>MTLGIFLLLAIAGGLGAGTRFVVDGLIRSKVKTAFPWPTAIINMSGSLVLGILTGLVVSKIASTDVSAVIGTGFLGGYTTFSTASYEAVQLIKQKRYGTAFAYSIGILVVCVALAYVGYRWGASL</sequence>
<comment type="activity regulation">
    <text evidence="13">Na(+) is not transported, but it plays an essential structural role and its presence is essential for fluoride channel function.</text>
</comment>
<keyword evidence="8 13" id="KW-0472">Membrane</keyword>
<evidence type="ECO:0000256" key="7">
    <source>
        <dbReference type="ARBA" id="ARBA00023065"/>
    </source>
</evidence>
<dbReference type="OrthoDB" id="5148600at2"/>
<evidence type="ECO:0000256" key="8">
    <source>
        <dbReference type="ARBA" id="ARBA00023136"/>
    </source>
</evidence>
<evidence type="ECO:0000313" key="14">
    <source>
        <dbReference type="EMBL" id="KZM35477.1"/>
    </source>
</evidence>
<keyword evidence="4 13" id="KW-0812">Transmembrane</keyword>
<evidence type="ECO:0000256" key="12">
    <source>
        <dbReference type="ARBA" id="ARBA00049940"/>
    </source>
</evidence>
<keyword evidence="2 13" id="KW-0813">Transport</keyword>
<comment type="catalytic activity">
    <reaction evidence="11">
        <text>fluoride(in) = fluoride(out)</text>
        <dbReference type="Rhea" id="RHEA:76159"/>
        <dbReference type="ChEBI" id="CHEBI:17051"/>
    </reaction>
    <physiologicalReaction direction="left-to-right" evidence="11">
        <dbReference type="Rhea" id="RHEA:76160"/>
    </physiologicalReaction>
</comment>
<dbReference type="EMBL" id="LRIE01000070">
    <property type="protein sequence ID" value="KZM35477.1"/>
    <property type="molecule type" value="Genomic_DNA"/>
</dbReference>
<dbReference type="GO" id="GO:0005886">
    <property type="term" value="C:plasma membrane"/>
    <property type="evidence" value="ECO:0007669"/>
    <property type="project" value="UniProtKB-SubCell"/>
</dbReference>
<evidence type="ECO:0000256" key="5">
    <source>
        <dbReference type="ARBA" id="ARBA00022723"/>
    </source>
</evidence>
<organism evidence="14 15">
    <name type="scientific">Oerskovia enterophila</name>
    <dbReference type="NCBI Taxonomy" id="43678"/>
    <lineage>
        <taxon>Bacteria</taxon>
        <taxon>Bacillati</taxon>
        <taxon>Actinomycetota</taxon>
        <taxon>Actinomycetes</taxon>
        <taxon>Micrococcales</taxon>
        <taxon>Cellulomonadaceae</taxon>
        <taxon>Oerskovia</taxon>
    </lineage>
</organism>
<evidence type="ECO:0000256" key="6">
    <source>
        <dbReference type="ARBA" id="ARBA00022989"/>
    </source>
</evidence>
<dbReference type="InterPro" id="IPR003691">
    <property type="entry name" value="FluC"/>
</dbReference>
<evidence type="ECO:0000256" key="13">
    <source>
        <dbReference type="HAMAP-Rule" id="MF_00454"/>
    </source>
</evidence>
<evidence type="ECO:0000256" key="10">
    <source>
        <dbReference type="ARBA" id="ARBA00035120"/>
    </source>
</evidence>
<evidence type="ECO:0000256" key="1">
    <source>
        <dbReference type="ARBA" id="ARBA00004651"/>
    </source>
</evidence>
<dbReference type="GO" id="GO:0062054">
    <property type="term" value="F:fluoride channel activity"/>
    <property type="evidence" value="ECO:0007669"/>
    <property type="project" value="UniProtKB-UniRule"/>
</dbReference>
<dbReference type="GO" id="GO:0046872">
    <property type="term" value="F:metal ion binding"/>
    <property type="evidence" value="ECO:0007669"/>
    <property type="project" value="UniProtKB-KW"/>
</dbReference>
<evidence type="ECO:0000313" key="15">
    <source>
        <dbReference type="Proteomes" id="UP000076447"/>
    </source>
</evidence>